<accession>A0A841BFC2</accession>
<comment type="caution">
    <text evidence="1">The sequence shown here is derived from an EMBL/GenBank/DDBJ whole genome shotgun (WGS) entry which is preliminary data.</text>
</comment>
<keyword evidence="2" id="KW-1185">Reference proteome</keyword>
<evidence type="ECO:0000313" key="1">
    <source>
        <dbReference type="EMBL" id="MBB5857423.1"/>
    </source>
</evidence>
<dbReference type="Proteomes" id="UP000580861">
    <property type="component" value="Unassembled WGS sequence"/>
</dbReference>
<evidence type="ECO:0000313" key="2">
    <source>
        <dbReference type="Proteomes" id="UP000580861"/>
    </source>
</evidence>
<protein>
    <submittedName>
        <fullName evidence="1">Uncharacterized protein</fullName>
    </submittedName>
</protein>
<organism evidence="1 2">
    <name type="scientific">Amycolatopsis umgeniensis</name>
    <dbReference type="NCBI Taxonomy" id="336628"/>
    <lineage>
        <taxon>Bacteria</taxon>
        <taxon>Bacillati</taxon>
        <taxon>Actinomycetota</taxon>
        <taxon>Actinomycetes</taxon>
        <taxon>Pseudonocardiales</taxon>
        <taxon>Pseudonocardiaceae</taxon>
        <taxon>Amycolatopsis</taxon>
    </lineage>
</organism>
<dbReference type="AlphaFoldDB" id="A0A841BFC2"/>
<name>A0A841BFC2_9PSEU</name>
<sequence>MDPVSAEPPYLLAAQASSVVHHLYRRVQDDELDSTADLNRTLGALRRLSDDLAHILPGLQEQLEESLLDGNLPSTGPAAEAWDTVAEVGSVLARARAAGLLMAQELRASQRLLGGLTAPLDGSA</sequence>
<gene>
    <name evidence="1" type="ORF">HDA45_007510</name>
</gene>
<reference evidence="1 2" key="1">
    <citation type="submission" date="2020-08" db="EMBL/GenBank/DDBJ databases">
        <title>Sequencing the genomes of 1000 actinobacteria strains.</title>
        <authorList>
            <person name="Klenk H.-P."/>
        </authorList>
    </citation>
    <scope>NUCLEOTIDE SEQUENCE [LARGE SCALE GENOMIC DNA]</scope>
    <source>
        <strain evidence="1 2">DSM 45272</strain>
    </source>
</reference>
<dbReference type="EMBL" id="JACHMX010000001">
    <property type="protein sequence ID" value="MBB5857423.1"/>
    <property type="molecule type" value="Genomic_DNA"/>
</dbReference>
<dbReference type="RefSeq" id="WP_184903534.1">
    <property type="nucleotide sequence ID" value="NZ_JACHMX010000001.1"/>
</dbReference>
<proteinExistence type="predicted"/>